<keyword evidence="11" id="KW-1185">Reference proteome</keyword>
<dbReference type="InterPro" id="IPR009094">
    <property type="entry name" value="DiS-bond_isomerase_DsbC/G_N_sf"/>
</dbReference>
<dbReference type="InterPro" id="IPR051470">
    <property type="entry name" value="Thiol:disulfide_interchange"/>
</dbReference>
<keyword evidence="6 7" id="KW-0676">Redox-active center</keyword>
<keyword evidence="4 7" id="KW-0574">Periplasm</keyword>
<dbReference type="AlphaFoldDB" id="A0A917PTB0"/>
<dbReference type="InterPro" id="IPR036249">
    <property type="entry name" value="Thioredoxin-like_sf"/>
</dbReference>
<sequence>MRSILPAVVAGLMFTSGAALGADPDQTIRQTLQALQPNMPIEAVAESPLSGIYQVQLKGGRQIYASADGQYLLQGYLFQVKDGQAVNLTEQAEQRAVAQQINAIPPSEMVVFPAKNTKAHITVFTDTDCGYCQKLHSEMAELNKQGIEVRYLAFPRQGVGSQGYDTLVDVWCADDRQAAMNAAKARKSVASASCTNPVAKQFELGQMVGVQGTPSVVLEDGRMIPGYQPAAQLAKAAIAASKAAASQAPAGAGS</sequence>
<evidence type="ECO:0000256" key="7">
    <source>
        <dbReference type="RuleBase" id="RU364038"/>
    </source>
</evidence>
<reference evidence="10" key="1">
    <citation type="journal article" date="2014" name="Int. J. Syst. Evol. Microbiol.">
        <title>Complete genome sequence of Corynebacterium casei LMG S-19264T (=DSM 44701T), isolated from a smear-ripened cheese.</title>
        <authorList>
            <consortium name="US DOE Joint Genome Institute (JGI-PGF)"/>
            <person name="Walter F."/>
            <person name="Albersmeier A."/>
            <person name="Kalinowski J."/>
            <person name="Ruckert C."/>
        </authorList>
    </citation>
    <scope>NUCLEOTIDE SEQUENCE</scope>
    <source>
        <strain evidence="10">JCM 30078</strain>
    </source>
</reference>
<dbReference type="Gene3D" id="3.10.450.70">
    <property type="entry name" value="Disulphide bond isomerase, DsbC/G, N-terminal"/>
    <property type="match status" value="1"/>
</dbReference>
<dbReference type="Pfam" id="PF10411">
    <property type="entry name" value="DsbC_N"/>
    <property type="match status" value="1"/>
</dbReference>
<gene>
    <name evidence="10" type="primary">dsbC</name>
    <name evidence="10" type="ORF">GCM10009304_15810</name>
</gene>
<evidence type="ECO:0000313" key="11">
    <source>
        <dbReference type="Proteomes" id="UP000635983"/>
    </source>
</evidence>
<dbReference type="RefSeq" id="WP_188982641.1">
    <property type="nucleotide sequence ID" value="NZ_BMPO01000003.1"/>
</dbReference>
<evidence type="ECO:0000259" key="8">
    <source>
        <dbReference type="Pfam" id="PF10411"/>
    </source>
</evidence>
<feature type="chain" id="PRO_5038164281" description="Thiol:disulfide interchange protein" evidence="7">
    <location>
        <begin position="22"/>
        <end position="254"/>
    </location>
</feature>
<accession>A0A917PTB0</accession>
<keyword evidence="3 7" id="KW-0732">Signal</keyword>
<feature type="domain" description="Thioredoxin-like fold" evidence="9">
    <location>
        <begin position="114"/>
        <end position="236"/>
    </location>
</feature>
<evidence type="ECO:0000256" key="2">
    <source>
        <dbReference type="ARBA" id="ARBA00009813"/>
    </source>
</evidence>
<dbReference type="EMBL" id="BMPO01000003">
    <property type="protein sequence ID" value="GGJ90963.1"/>
    <property type="molecule type" value="Genomic_DNA"/>
</dbReference>
<evidence type="ECO:0000259" key="9">
    <source>
        <dbReference type="Pfam" id="PF13098"/>
    </source>
</evidence>
<dbReference type="SUPFAM" id="SSF52833">
    <property type="entry name" value="Thioredoxin-like"/>
    <property type="match status" value="1"/>
</dbReference>
<dbReference type="SUPFAM" id="SSF54423">
    <property type="entry name" value="DsbC/DsbG N-terminal domain-like"/>
    <property type="match status" value="1"/>
</dbReference>
<comment type="function">
    <text evidence="7">Required for disulfide bond formation in some periplasmic proteins. Acts by transferring its disulfide bond to other proteins and is reduced in the process.</text>
</comment>
<comment type="similarity">
    <text evidence="2 7">Belongs to the thioredoxin family. DsbC subfamily.</text>
</comment>
<evidence type="ECO:0000256" key="3">
    <source>
        <dbReference type="ARBA" id="ARBA00022729"/>
    </source>
</evidence>
<name>A0A917PTB0_9PSED</name>
<dbReference type="InterPro" id="IPR018950">
    <property type="entry name" value="DiS-bond_isomerase_DsbC/G_N"/>
</dbReference>
<dbReference type="CDD" id="cd03020">
    <property type="entry name" value="DsbA_DsbC_DsbG"/>
    <property type="match status" value="1"/>
</dbReference>
<dbReference type="Proteomes" id="UP000635983">
    <property type="component" value="Unassembled WGS sequence"/>
</dbReference>
<feature type="domain" description="Disulphide bond isomerase DsbC/G N-terminal" evidence="8">
    <location>
        <begin position="22"/>
        <end position="90"/>
    </location>
</feature>
<evidence type="ECO:0000313" key="10">
    <source>
        <dbReference type="EMBL" id="GGJ90963.1"/>
    </source>
</evidence>
<dbReference type="PANTHER" id="PTHR35272">
    <property type="entry name" value="THIOL:DISULFIDE INTERCHANGE PROTEIN DSBC-RELATED"/>
    <property type="match status" value="1"/>
</dbReference>
<keyword evidence="5" id="KW-1015">Disulfide bond</keyword>
<feature type="signal peptide" evidence="7">
    <location>
        <begin position="1"/>
        <end position="21"/>
    </location>
</feature>
<evidence type="ECO:0000256" key="1">
    <source>
        <dbReference type="ARBA" id="ARBA00004418"/>
    </source>
</evidence>
<evidence type="ECO:0000256" key="4">
    <source>
        <dbReference type="ARBA" id="ARBA00022764"/>
    </source>
</evidence>
<evidence type="ECO:0000256" key="6">
    <source>
        <dbReference type="ARBA" id="ARBA00023284"/>
    </source>
</evidence>
<protein>
    <recommendedName>
        <fullName evidence="7">Thiol:disulfide interchange protein</fullName>
    </recommendedName>
</protein>
<dbReference type="InterPro" id="IPR033954">
    <property type="entry name" value="DiS-bond_Isoase_DsbC/G"/>
</dbReference>
<dbReference type="InterPro" id="IPR012336">
    <property type="entry name" value="Thioredoxin-like_fold"/>
</dbReference>
<dbReference type="Pfam" id="PF13098">
    <property type="entry name" value="Thioredoxin_2"/>
    <property type="match status" value="1"/>
</dbReference>
<dbReference type="PANTHER" id="PTHR35272:SF3">
    <property type="entry name" value="THIOL:DISULFIDE INTERCHANGE PROTEIN DSBC"/>
    <property type="match status" value="1"/>
</dbReference>
<dbReference type="Gene3D" id="3.40.30.10">
    <property type="entry name" value="Glutaredoxin"/>
    <property type="match status" value="1"/>
</dbReference>
<proteinExistence type="inferred from homology"/>
<dbReference type="GO" id="GO:0042597">
    <property type="term" value="C:periplasmic space"/>
    <property type="evidence" value="ECO:0007669"/>
    <property type="project" value="UniProtKB-SubCell"/>
</dbReference>
<comment type="subcellular location">
    <subcellularLocation>
        <location evidence="1 7">Periplasm</location>
    </subcellularLocation>
</comment>
<evidence type="ECO:0000256" key="5">
    <source>
        <dbReference type="ARBA" id="ARBA00023157"/>
    </source>
</evidence>
<organism evidence="10 11">
    <name type="scientific">Pseudomonas matsuisoli</name>
    <dbReference type="NCBI Taxonomy" id="1515666"/>
    <lineage>
        <taxon>Bacteria</taxon>
        <taxon>Pseudomonadati</taxon>
        <taxon>Pseudomonadota</taxon>
        <taxon>Gammaproteobacteria</taxon>
        <taxon>Pseudomonadales</taxon>
        <taxon>Pseudomonadaceae</taxon>
        <taxon>Pseudomonas</taxon>
    </lineage>
</organism>
<reference evidence="10" key="2">
    <citation type="submission" date="2020-09" db="EMBL/GenBank/DDBJ databases">
        <authorList>
            <person name="Sun Q."/>
            <person name="Ohkuma M."/>
        </authorList>
    </citation>
    <scope>NUCLEOTIDE SEQUENCE</scope>
    <source>
        <strain evidence="10">JCM 30078</strain>
    </source>
</reference>
<comment type="caution">
    <text evidence="10">The sequence shown here is derived from an EMBL/GenBank/DDBJ whole genome shotgun (WGS) entry which is preliminary data.</text>
</comment>